<proteinExistence type="predicted"/>
<gene>
    <name evidence="1" type="ORF">MM415B04497_0006</name>
</gene>
<evidence type="ECO:0000313" key="1">
    <source>
        <dbReference type="EMBL" id="QJA92747.1"/>
    </source>
</evidence>
<dbReference type="EMBL" id="MT143093">
    <property type="protein sequence ID" value="QJA92747.1"/>
    <property type="molecule type" value="Genomic_DNA"/>
</dbReference>
<organism evidence="1">
    <name type="scientific">viral metagenome</name>
    <dbReference type="NCBI Taxonomy" id="1070528"/>
    <lineage>
        <taxon>unclassified sequences</taxon>
        <taxon>metagenomes</taxon>
        <taxon>organismal metagenomes</taxon>
    </lineage>
</organism>
<accession>A0A6M3LC55</accession>
<name>A0A6M3LC55_9ZZZZ</name>
<dbReference type="AlphaFoldDB" id="A0A6M3LC55"/>
<sequence length="89" mass="10181">MMKNIYAGICPEDILKMEQESNEEDVPQSLPVPPVARRRVAYQADDTLTTQVKADLILKITSILWDFDVSELYQLGVELINREEREAGE</sequence>
<protein>
    <submittedName>
        <fullName evidence="1">Uncharacterized protein</fullName>
    </submittedName>
</protein>
<reference evidence="1" key="1">
    <citation type="submission" date="2020-03" db="EMBL/GenBank/DDBJ databases">
        <title>The deep terrestrial virosphere.</title>
        <authorList>
            <person name="Holmfeldt K."/>
            <person name="Nilsson E."/>
            <person name="Simone D."/>
            <person name="Lopez-Fernandez M."/>
            <person name="Wu X."/>
            <person name="de Brujin I."/>
            <person name="Lundin D."/>
            <person name="Andersson A."/>
            <person name="Bertilsson S."/>
            <person name="Dopson M."/>
        </authorList>
    </citation>
    <scope>NUCLEOTIDE SEQUENCE</scope>
    <source>
        <strain evidence="1">MM415B04497</strain>
    </source>
</reference>